<name>A0A9P7DGS5_9AGAM</name>
<feature type="compositionally biased region" description="Acidic residues" evidence="1">
    <location>
        <begin position="127"/>
        <end position="137"/>
    </location>
</feature>
<keyword evidence="2" id="KW-0732">Signal</keyword>
<keyword evidence="4" id="KW-1185">Reference proteome</keyword>
<evidence type="ECO:0000256" key="2">
    <source>
        <dbReference type="SAM" id="SignalP"/>
    </source>
</evidence>
<gene>
    <name evidence="3" type="ORF">HD556DRAFT_1443424</name>
</gene>
<feature type="region of interest" description="Disordered" evidence="1">
    <location>
        <begin position="80"/>
        <end position="197"/>
    </location>
</feature>
<comment type="caution">
    <text evidence="3">The sequence shown here is derived from an EMBL/GenBank/DDBJ whole genome shotgun (WGS) entry which is preliminary data.</text>
</comment>
<evidence type="ECO:0000313" key="4">
    <source>
        <dbReference type="Proteomes" id="UP000719766"/>
    </source>
</evidence>
<dbReference type="GeneID" id="64600367"/>
<dbReference type="AlphaFoldDB" id="A0A9P7DGS5"/>
<organism evidence="3 4">
    <name type="scientific">Suillus plorans</name>
    <dbReference type="NCBI Taxonomy" id="116603"/>
    <lineage>
        <taxon>Eukaryota</taxon>
        <taxon>Fungi</taxon>
        <taxon>Dikarya</taxon>
        <taxon>Basidiomycota</taxon>
        <taxon>Agaricomycotina</taxon>
        <taxon>Agaricomycetes</taxon>
        <taxon>Agaricomycetidae</taxon>
        <taxon>Boletales</taxon>
        <taxon>Suillineae</taxon>
        <taxon>Suillaceae</taxon>
        <taxon>Suillus</taxon>
    </lineage>
</organism>
<feature type="chain" id="PRO_5040203505" evidence="2">
    <location>
        <begin position="24"/>
        <end position="197"/>
    </location>
</feature>
<evidence type="ECO:0000313" key="3">
    <source>
        <dbReference type="EMBL" id="KAG1793636.1"/>
    </source>
</evidence>
<proteinExistence type="predicted"/>
<feature type="compositionally biased region" description="Basic residues" evidence="1">
    <location>
        <begin position="185"/>
        <end position="197"/>
    </location>
</feature>
<protein>
    <submittedName>
        <fullName evidence="3">Uncharacterized protein</fullName>
    </submittedName>
</protein>
<accession>A0A9P7DGS5</accession>
<feature type="compositionally biased region" description="Basic and acidic residues" evidence="1">
    <location>
        <begin position="85"/>
        <end position="126"/>
    </location>
</feature>
<evidence type="ECO:0000256" key="1">
    <source>
        <dbReference type="SAM" id="MobiDB-lite"/>
    </source>
</evidence>
<dbReference type="RefSeq" id="XP_041160034.1">
    <property type="nucleotide sequence ID" value="XM_041306603.1"/>
</dbReference>
<dbReference type="Proteomes" id="UP000719766">
    <property type="component" value="Unassembled WGS sequence"/>
</dbReference>
<dbReference type="EMBL" id="JABBWE010000029">
    <property type="protein sequence ID" value="KAG1793636.1"/>
    <property type="molecule type" value="Genomic_DNA"/>
</dbReference>
<feature type="compositionally biased region" description="Basic and acidic residues" evidence="1">
    <location>
        <begin position="145"/>
        <end position="158"/>
    </location>
</feature>
<sequence length="197" mass="22268">MVTAYSAILAVLGLGLILRDCKCVIKYEEDEALPDTPSYLANSFLDLDCMIKLDGAHADLKCTIISLIEAAMQASFDNNAEDEEVKNVVEKDSEDKEDGDNKKDGENKEDKENEKDKKEGDKKEGSGDELQDAEGDVDIQMQEVQKNDSCKSEAEQKEKKRTRAQLSSRQAKKMRIEEEPMCRLTRTRQPSKKVMQR</sequence>
<feature type="signal peptide" evidence="2">
    <location>
        <begin position="1"/>
        <end position="23"/>
    </location>
</feature>
<reference evidence="3" key="1">
    <citation type="journal article" date="2020" name="New Phytol.">
        <title>Comparative genomics reveals dynamic genome evolution in host specialist ectomycorrhizal fungi.</title>
        <authorList>
            <person name="Lofgren L.A."/>
            <person name="Nguyen N.H."/>
            <person name="Vilgalys R."/>
            <person name="Ruytinx J."/>
            <person name="Liao H.L."/>
            <person name="Branco S."/>
            <person name="Kuo A."/>
            <person name="LaButti K."/>
            <person name="Lipzen A."/>
            <person name="Andreopoulos W."/>
            <person name="Pangilinan J."/>
            <person name="Riley R."/>
            <person name="Hundley H."/>
            <person name="Na H."/>
            <person name="Barry K."/>
            <person name="Grigoriev I.V."/>
            <person name="Stajich J.E."/>
            <person name="Kennedy P.G."/>
        </authorList>
    </citation>
    <scope>NUCLEOTIDE SEQUENCE</scope>
    <source>
        <strain evidence="3">S12</strain>
    </source>
</reference>